<organism evidence="2 3">
    <name type="scientific">Brevibacillus reuszeri</name>
    <dbReference type="NCBI Taxonomy" id="54915"/>
    <lineage>
        <taxon>Bacteria</taxon>
        <taxon>Bacillati</taxon>
        <taxon>Bacillota</taxon>
        <taxon>Bacilli</taxon>
        <taxon>Bacillales</taxon>
        <taxon>Paenibacillaceae</taxon>
        <taxon>Brevibacillus</taxon>
    </lineage>
</organism>
<dbReference type="PATRIC" id="fig|54915.3.peg.4592"/>
<accession>A0A0K9YMY3</accession>
<sequence>MSKVKEQKVLFIIISEDADSLRTFDGTKVILFNPLTMFEVDLPFTLRAVISIGFLDFYLMNENILNVKIFDPNGEIIYETSEEIFEEVEKANNYAQGHFGLTIGALRLQMSGDYTIKTSLDGAQLQDQTFRVVDRNAKGR</sequence>
<dbReference type="EMBL" id="BJON01000020">
    <property type="protein sequence ID" value="GED71226.1"/>
    <property type="molecule type" value="Genomic_DNA"/>
</dbReference>
<dbReference type="RefSeq" id="WP_049741550.1">
    <property type="nucleotide sequence ID" value="NZ_BJON01000020.1"/>
</dbReference>
<dbReference type="STRING" id="54915.ADS79_27050"/>
<dbReference type="Proteomes" id="UP000036834">
    <property type="component" value="Unassembled WGS sequence"/>
</dbReference>
<gene>
    <name evidence="2" type="ORF">ADS79_27050</name>
    <name evidence="1" type="ORF">BRE01_49280</name>
</gene>
<reference evidence="2" key="2">
    <citation type="submission" date="2015-07" db="EMBL/GenBank/DDBJ databases">
        <title>MeaNS - Measles Nucleotide Surveillance Program.</title>
        <authorList>
            <person name="Tran T."/>
            <person name="Druce J."/>
        </authorList>
    </citation>
    <scope>NUCLEOTIDE SEQUENCE</scope>
    <source>
        <strain evidence="2">DSM 9887</strain>
    </source>
</reference>
<comment type="caution">
    <text evidence="2">The sequence shown here is derived from an EMBL/GenBank/DDBJ whole genome shotgun (WGS) entry which is preliminary data.</text>
</comment>
<protein>
    <submittedName>
        <fullName evidence="2">Uncharacterized protein</fullName>
    </submittedName>
</protein>
<evidence type="ECO:0000313" key="2">
    <source>
        <dbReference type="EMBL" id="KNB69525.1"/>
    </source>
</evidence>
<evidence type="ECO:0000313" key="4">
    <source>
        <dbReference type="Proteomes" id="UP000319578"/>
    </source>
</evidence>
<reference evidence="1 4" key="3">
    <citation type="submission" date="2019-06" db="EMBL/GenBank/DDBJ databases">
        <title>Whole genome shotgun sequence of Brevibacillus reuszeri NBRC 15719.</title>
        <authorList>
            <person name="Hosoyama A."/>
            <person name="Uohara A."/>
            <person name="Ohji S."/>
            <person name="Ichikawa N."/>
        </authorList>
    </citation>
    <scope>NUCLEOTIDE SEQUENCE [LARGE SCALE GENOMIC DNA]</scope>
    <source>
        <strain evidence="1 4">NBRC 15719</strain>
    </source>
</reference>
<dbReference type="EMBL" id="LGIQ01000011">
    <property type="protein sequence ID" value="KNB69525.1"/>
    <property type="molecule type" value="Genomic_DNA"/>
</dbReference>
<evidence type="ECO:0000313" key="1">
    <source>
        <dbReference type="EMBL" id="GED71226.1"/>
    </source>
</evidence>
<name>A0A0K9YMY3_9BACL</name>
<keyword evidence="4" id="KW-1185">Reference proteome</keyword>
<dbReference type="AlphaFoldDB" id="A0A0K9YMY3"/>
<proteinExistence type="predicted"/>
<reference evidence="3" key="1">
    <citation type="submission" date="2015-07" db="EMBL/GenBank/DDBJ databases">
        <title>Genome sequencing project for genomic taxonomy and phylogenomics of Bacillus-like bacteria.</title>
        <authorList>
            <person name="Liu B."/>
            <person name="Wang J."/>
            <person name="Zhu Y."/>
            <person name="Liu G."/>
            <person name="Chen Q."/>
            <person name="Chen Z."/>
            <person name="Lan J."/>
            <person name="Che J."/>
            <person name="Ge C."/>
            <person name="Shi H."/>
            <person name="Pan Z."/>
            <person name="Liu X."/>
        </authorList>
    </citation>
    <scope>NUCLEOTIDE SEQUENCE [LARGE SCALE GENOMIC DNA]</scope>
    <source>
        <strain evidence="3">DSM 9887</strain>
    </source>
</reference>
<dbReference type="Proteomes" id="UP000319578">
    <property type="component" value="Unassembled WGS sequence"/>
</dbReference>
<evidence type="ECO:0000313" key="3">
    <source>
        <dbReference type="Proteomes" id="UP000036834"/>
    </source>
</evidence>